<keyword evidence="3" id="KW-1185">Reference proteome</keyword>
<gene>
    <name evidence="2" type="ORF">FRUB_06663</name>
</gene>
<comment type="caution">
    <text evidence="2">The sequence shown here is derived from an EMBL/GenBank/DDBJ whole genome shotgun (WGS) entry which is preliminary data.</text>
</comment>
<protein>
    <submittedName>
        <fullName evidence="2">Uncharacterized protein</fullName>
    </submittedName>
</protein>
<name>A0A225D993_9BACT</name>
<reference evidence="3" key="1">
    <citation type="submission" date="2017-06" db="EMBL/GenBank/DDBJ databases">
        <title>Genome analysis of Fimbriiglobus ruber SP5, the first member of the order Planctomycetales with confirmed chitinolytic capability.</title>
        <authorList>
            <person name="Ravin N.V."/>
            <person name="Rakitin A.L."/>
            <person name="Ivanova A.A."/>
            <person name="Beletsky A.V."/>
            <person name="Kulichevskaya I.S."/>
            <person name="Mardanov A.V."/>
            <person name="Dedysh S.N."/>
        </authorList>
    </citation>
    <scope>NUCLEOTIDE SEQUENCE [LARGE SCALE GENOMIC DNA]</scope>
    <source>
        <strain evidence="3">SP5</strain>
    </source>
</reference>
<evidence type="ECO:0000256" key="1">
    <source>
        <dbReference type="SAM" id="MobiDB-lite"/>
    </source>
</evidence>
<feature type="region of interest" description="Disordered" evidence="1">
    <location>
        <begin position="1"/>
        <end position="27"/>
    </location>
</feature>
<dbReference type="Proteomes" id="UP000214646">
    <property type="component" value="Unassembled WGS sequence"/>
</dbReference>
<evidence type="ECO:0000313" key="2">
    <source>
        <dbReference type="EMBL" id="OWK37543.1"/>
    </source>
</evidence>
<sequence length="42" mass="4782">MRLNNRFHGCSTPTSSTRIRRNGKQTGVSGTALADRFIEWMK</sequence>
<dbReference type="AlphaFoldDB" id="A0A225D993"/>
<evidence type="ECO:0000313" key="3">
    <source>
        <dbReference type="Proteomes" id="UP000214646"/>
    </source>
</evidence>
<dbReference type="EMBL" id="NIDE01000014">
    <property type="protein sequence ID" value="OWK37543.1"/>
    <property type="molecule type" value="Genomic_DNA"/>
</dbReference>
<proteinExistence type="predicted"/>
<accession>A0A225D993</accession>
<organism evidence="2 3">
    <name type="scientific">Fimbriiglobus ruber</name>
    <dbReference type="NCBI Taxonomy" id="1908690"/>
    <lineage>
        <taxon>Bacteria</taxon>
        <taxon>Pseudomonadati</taxon>
        <taxon>Planctomycetota</taxon>
        <taxon>Planctomycetia</taxon>
        <taxon>Gemmatales</taxon>
        <taxon>Gemmataceae</taxon>
        <taxon>Fimbriiglobus</taxon>
    </lineage>
</organism>